<dbReference type="GO" id="GO:0006282">
    <property type="term" value="P:regulation of DNA repair"/>
    <property type="evidence" value="ECO:0007669"/>
    <property type="project" value="UniProtKB-UniRule"/>
</dbReference>
<dbReference type="HAMAP" id="MF_01114">
    <property type="entry name" value="RecX"/>
    <property type="match status" value="1"/>
</dbReference>
<comment type="function">
    <text evidence="5">Modulates RecA activity.</text>
</comment>
<evidence type="ECO:0000256" key="2">
    <source>
        <dbReference type="ARBA" id="ARBA00009695"/>
    </source>
</evidence>
<protein>
    <recommendedName>
        <fullName evidence="3 5">Regulatory protein RecX</fullName>
    </recommendedName>
</protein>
<dbReference type="PANTHER" id="PTHR33602">
    <property type="entry name" value="REGULATORY PROTEIN RECX FAMILY PROTEIN"/>
    <property type="match status" value="1"/>
</dbReference>
<proteinExistence type="inferred from homology"/>
<dbReference type="RefSeq" id="WP_176968331.1">
    <property type="nucleotide sequence ID" value="NZ_FNPV01000005.1"/>
</dbReference>
<accession>A0A1H3NK98</accession>
<evidence type="ECO:0000313" key="9">
    <source>
        <dbReference type="Proteomes" id="UP000199230"/>
    </source>
</evidence>
<feature type="domain" description="RecX first three-helical" evidence="7">
    <location>
        <begin position="7"/>
        <end position="46"/>
    </location>
</feature>
<dbReference type="InterPro" id="IPR003783">
    <property type="entry name" value="Regulatory_RecX"/>
</dbReference>
<evidence type="ECO:0000259" key="6">
    <source>
        <dbReference type="Pfam" id="PF21981"/>
    </source>
</evidence>
<dbReference type="Proteomes" id="UP000199230">
    <property type="component" value="Unassembled WGS sequence"/>
</dbReference>
<comment type="subcellular location">
    <subcellularLocation>
        <location evidence="1 5">Cytoplasm</location>
    </subcellularLocation>
</comment>
<dbReference type="GO" id="GO:0005737">
    <property type="term" value="C:cytoplasm"/>
    <property type="evidence" value="ECO:0007669"/>
    <property type="project" value="UniProtKB-SubCell"/>
</dbReference>
<name>A0A1H3NK98_9FIRM</name>
<dbReference type="Pfam" id="PF21982">
    <property type="entry name" value="RecX_HTH1"/>
    <property type="match status" value="1"/>
</dbReference>
<organism evidence="8 9">
    <name type="scientific">Tindallia californiensis</name>
    <dbReference type="NCBI Taxonomy" id="159292"/>
    <lineage>
        <taxon>Bacteria</taxon>
        <taxon>Bacillati</taxon>
        <taxon>Bacillota</taxon>
        <taxon>Clostridia</taxon>
        <taxon>Peptostreptococcales</taxon>
        <taxon>Tindalliaceae</taxon>
        <taxon>Tindallia</taxon>
    </lineage>
</organism>
<dbReference type="InterPro" id="IPR036388">
    <property type="entry name" value="WH-like_DNA-bd_sf"/>
</dbReference>
<dbReference type="STRING" id="159292.SAMN05192546_105167"/>
<evidence type="ECO:0000313" key="8">
    <source>
        <dbReference type="EMBL" id="SDY89377.1"/>
    </source>
</evidence>
<evidence type="ECO:0000256" key="1">
    <source>
        <dbReference type="ARBA" id="ARBA00004496"/>
    </source>
</evidence>
<sequence>MTKKESALSKALHYLSWRSRTQSEILTYLKDKGYDKDEIQEAINRLNDYGYANDEKYVNQVSENIKTNPRKGKYSIKSKMQHKGVSEELICRAISNYDDSIDLDKAFLLAKSTFEHSQRLTWKKIIDKIFRQLSSKGFSSEVIQKTIKKIEHDPLIAQLYEARQDIHEEYAFLYAKKIYDQWRKKEKDRHVLRSKIQRSLYQKGYSTDIIHQTTNIVMEDDS</sequence>
<evidence type="ECO:0000259" key="7">
    <source>
        <dbReference type="Pfam" id="PF21982"/>
    </source>
</evidence>
<keyword evidence="4 5" id="KW-0963">Cytoplasm</keyword>
<dbReference type="PANTHER" id="PTHR33602:SF1">
    <property type="entry name" value="REGULATORY PROTEIN RECX FAMILY PROTEIN"/>
    <property type="match status" value="1"/>
</dbReference>
<dbReference type="AlphaFoldDB" id="A0A1H3NK98"/>
<evidence type="ECO:0000256" key="4">
    <source>
        <dbReference type="ARBA" id="ARBA00022490"/>
    </source>
</evidence>
<evidence type="ECO:0000256" key="3">
    <source>
        <dbReference type="ARBA" id="ARBA00018111"/>
    </source>
</evidence>
<gene>
    <name evidence="5" type="primary">recX</name>
    <name evidence="8" type="ORF">SAMN05192546_105167</name>
</gene>
<dbReference type="EMBL" id="FNPV01000005">
    <property type="protein sequence ID" value="SDY89377.1"/>
    <property type="molecule type" value="Genomic_DNA"/>
</dbReference>
<comment type="similarity">
    <text evidence="2 5">Belongs to the RecX family.</text>
</comment>
<dbReference type="Gene3D" id="1.10.10.10">
    <property type="entry name" value="Winged helix-like DNA-binding domain superfamily/Winged helix DNA-binding domain"/>
    <property type="match status" value="3"/>
</dbReference>
<feature type="domain" description="RecX third three-helical" evidence="6">
    <location>
        <begin position="181"/>
        <end position="212"/>
    </location>
</feature>
<evidence type="ECO:0000256" key="5">
    <source>
        <dbReference type="HAMAP-Rule" id="MF_01114"/>
    </source>
</evidence>
<dbReference type="InterPro" id="IPR053925">
    <property type="entry name" value="RecX_HTH_3rd"/>
</dbReference>
<reference evidence="8 9" key="1">
    <citation type="submission" date="2016-10" db="EMBL/GenBank/DDBJ databases">
        <authorList>
            <person name="de Groot N.N."/>
        </authorList>
    </citation>
    <scope>NUCLEOTIDE SEQUENCE [LARGE SCALE GENOMIC DNA]</scope>
    <source>
        <strain evidence="8 9">APO</strain>
    </source>
</reference>
<dbReference type="InterPro" id="IPR053926">
    <property type="entry name" value="RecX_HTH_1st"/>
</dbReference>
<keyword evidence="9" id="KW-1185">Reference proteome</keyword>
<dbReference type="Pfam" id="PF21981">
    <property type="entry name" value="RecX_HTH3"/>
    <property type="match status" value="1"/>
</dbReference>